<accession>A0ABV2HRN2</accession>
<evidence type="ECO:0000313" key="2">
    <source>
        <dbReference type="Proteomes" id="UP001549036"/>
    </source>
</evidence>
<sequence>MLFVHRFHDGEAFLDQLLPKALYPVRRVTVTDKADALAAAAIEGACGTKLSAGHPVWLGFLEAFRTFCLAPPAELPVLMKEIGYRNTQWGSIDQCTGSGNKMVLGSVIAVKST</sequence>
<organism evidence="1 2">
    <name type="scientific">Mesorhizobium shonense</name>
    <dbReference type="NCBI Taxonomy" id="1209948"/>
    <lineage>
        <taxon>Bacteria</taxon>
        <taxon>Pseudomonadati</taxon>
        <taxon>Pseudomonadota</taxon>
        <taxon>Alphaproteobacteria</taxon>
        <taxon>Hyphomicrobiales</taxon>
        <taxon>Phyllobacteriaceae</taxon>
        <taxon>Mesorhizobium</taxon>
    </lineage>
</organism>
<comment type="caution">
    <text evidence="1">The sequence shown here is derived from an EMBL/GenBank/DDBJ whole genome shotgun (WGS) entry which is preliminary data.</text>
</comment>
<keyword evidence="2" id="KW-1185">Reference proteome</keyword>
<dbReference type="EMBL" id="JBEPLM010000003">
    <property type="protein sequence ID" value="MET3592998.1"/>
    <property type="molecule type" value="Genomic_DNA"/>
</dbReference>
<dbReference type="Proteomes" id="UP001549036">
    <property type="component" value="Unassembled WGS sequence"/>
</dbReference>
<gene>
    <name evidence="1" type="ORF">ABID26_002386</name>
</gene>
<protein>
    <submittedName>
        <fullName evidence="1">Uncharacterized protein</fullName>
    </submittedName>
</protein>
<proteinExistence type="predicted"/>
<name>A0ABV2HRN2_9HYPH</name>
<reference evidence="1 2" key="1">
    <citation type="submission" date="2024-06" db="EMBL/GenBank/DDBJ databases">
        <title>Genomic Encyclopedia of Type Strains, Phase IV (KMG-IV): sequencing the most valuable type-strain genomes for metagenomic binning, comparative biology and taxonomic classification.</title>
        <authorList>
            <person name="Goeker M."/>
        </authorList>
    </citation>
    <scope>NUCLEOTIDE SEQUENCE [LARGE SCALE GENOMIC DNA]</scope>
    <source>
        <strain evidence="1 2">DSM 29846</strain>
    </source>
</reference>
<evidence type="ECO:0000313" key="1">
    <source>
        <dbReference type="EMBL" id="MET3592998.1"/>
    </source>
</evidence>
<dbReference type="RefSeq" id="WP_354415459.1">
    <property type="nucleotide sequence ID" value="NZ_JBEPLM010000003.1"/>
</dbReference>